<dbReference type="EMBL" id="CACVKT020006159">
    <property type="protein sequence ID" value="CAC5400070.1"/>
    <property type="molecule type" value="Genomic_DNA"/>
</dbReference>
<dbReference type="Gene3D" id="2.60.120.40">
    <property type="match status" value="2"/>
</dbReference>
<comment type="subcellular location">
    <subcellularLocation>
        <location evidence="1">Secreted</location>
    </subcellularLocation>
</comment>
<evidence type="ECO:0000313" key="6">
    <source>
        <dbReference type="EMBL" id="CAC5400070.1"/>
    </source>
</evidence>
<protein>
    <recommendedName>
        <fullName evidence="5">C1q domain-containing protein</fullName>
    </recommendedName>
</protein>
<dbReference type="PANTHER" id="PTHR15427">
    <property type="entry name" value="EMILIN ELASTIN MICROFIBRIL INTERFACE-LOCATED PROTEIN ELASTIN MICROFIBRIL INTERFACER"/>
    <property type="match status" value="1"/>
</dbReference>
<dbReference type="PANTHER" id="PTHR15427:SF33">
    <property type="entry name" value="COLLAGEN IV NC1 DOMAIN-CONTAINING PROTEIN"/>
    <property type="match status" value="1"/>
</dbReference>
<evidence type="ECO:0000256" key="2">
    <source>
        <dbReference type="ARBA" id="ARBA00022525"/>
    </source>
</evidence>
<keyword evidence="4" id="KW-0732">Signal</keyword>
<feature type="domain" description="C1q" evidence="5">
    <location>
        <begin position="153"/>
        <end position="280"/>
    </location>
</feature>
<dbReference type="SUPFAM" id="SSF49842">
    <property type="entry name" value="TNF-like"/>
    <property type="match status" value="2"/>
</dbReference>
<organism evidence="6 7">
    <name type="scientific">Mytilus coruscus</name>
    <name type="common">Sea mussel</name>
    <dbReference type="NCBI Taxonomy" id="42192"/>
    <lineage>
        <taxon>Eukaryota</taxon>
        <taxon>Metazoa</taxon>
        <taxon>Spiralia</taxon>
        <taxon>Lophotrochozoa</taxon>
        <taxon>Mollusca</taxon>
        <taxon>Bivalvia</taxon>
        <taxon>Autobranchia</taxon>
        <taxon>Pteriomorphia</taxon>
        <taxon>Mytilida</taxon>
        <taxon>Mytiloidea</taxon>
        <taxon>Mytilidae</taxon>
        <taxon>Mytilinae</taxon>
        <taxon>Mytilus</taxon>
    </lineage>
</organism>
<accession>A0A6J8CYU8</accession>
<evidence type="ECO:0000256" key="3">
    <source>
        <dbReference type="SAM" id="Coils"/>
    </source>
</evidence>
<dbReference type="SMART" id="SM00110">
    <property type="entry name" value="C1Q"/>
    <property type="match status" value="1"/>
</dbReference>
<keyword evidence="7" id="KW-1185">Reference proteome</keyword>
<dbReference type="OrthoDB" id="6186605at2759"/>
<dbReference type="InterPro" id="IPR008983">
    <property type="entry name" value="Tumour_necrosis_fac-like_dom"/>
</dbReference>
<dbReference type="InterPro" id="IPR050392">
    <property type="entry name" value="Collagen/C1q_domain"/>
</dbReference>
<dbReference type="InterPro" id="IPR001073">
    <property type="entry name" value="C1q_dom"/>
</dbReference>
<gene>
    <name evidence="6" type="ORF">MCOR_34286</name>
</gene>
<reference evidence="6 7" key="1">
    <citation type="submission" date="2020-06" db="EMBL/GenBank/DDBJ databases">
        <authorList>
            <person name="Li R."/>
            <person name="Bekaert M."/>
        </authorList>
    </citation>
    <scope>NUCLEOTIDE SEQUENCE [LARGE SCALE GENOMIC DNA]</scope>
    <source>
        <strain evidence="7">wild</strain>
    </source>
</reference>
<sequence>MAFMVFHGCAIVLFIISLNGKVLANSCENDNCKAAIDIPLITKLNAPLKAELDISGLTTQLKELIGNEVKKAVSVAMKDLAENIVDKRTQSALENLQTYNNLTISTFLQEMEDVTARKKDVSTMKEKFEGEIEQMKEQHKLTELKLSGVESEVNRSTERVAMTAFLPSQVQLNVGDVVKFSDVKFSEGIADLSTFKRIGKFKCGNSGLYIVSVTIEFNINNSEFHIYVNGKVFTKNYKHQQIGWWHSSSAVIAIELNTNDAVWVQIGSARTSVRADLHSLAMTTFLPSQVQLNVGDVVKFSDVKFSEKIADLSTFKSTGKFKCGNSGLYIVSVTIEFNINNSEFHIYVNGKVFTKNYKHQQIGWWRSSSAVIAIELNTNDAVWVQIRSARTSVRAKLQSRFTIIKIH</sequence>
<keyword evidence="2" id="KW-0964">Secreted</keyword>
<evidence type="ECO:0000313" key="7">
    <source>
        <dbReference type="Proteomes" id="UP000507470"/>
    </source>
</evidence>
<dbReference type="AlphaFoldDB" id="A0A6J8CYU8"/>
<dbReference type="Proteomes" id="UP000507470">
    <property type="component" value="Unassembled WGS sequence"/>
</dbReference>
<feature type="chain" id="PRO_5026690109" description="C1q domain-containing protein" evidence="4">
    <location>
        <begin position="25"/>
        <end position="407"/>
    </location>
</feature>
<feature type="signal peptide" evidence="4">
    <location>
        <begin position="1"/>
        <end position="24"/>
    </location>
</feature>
<dbReference type="GO" id="GO:0005581">
    <property type="term" value="C:collagen trimer"/>
    <property type="evidence" value="ECO:0007669"/>
    <property type="project" value="UniProtKB-KW"/>
</dbReference>
<name>A0A6J8CYU8_MYTCO</name>
<proteinExistence type="predicted"/>
<keyword evidence="3" id="KW-0175">Coiled coil</keyword>
<evidence type="ECO:0000259" key="5">
    <source>
        <dbReference type="SMART" id="SM00110"/>
    </source>
</evidence>
<dbReference type="Pfam" id="PF00386">
    <property type="entry name" value="C1q"/>
    <property type="match status" value="2"/>
</dbReference>
<evidence type="ECO:0000256" key="1">
    <source>
        <dbReference type="ARBA" id="ARBA00004613"/>
    </source>
</evidence>
<evidence type="ECO:0000256" key="4">
    <source>
        <dbReference type="SAM" id="SignalP"/>
    </source>
</evidence>
<feature type="coiled-coil region" evidence="3">
    <location>
        <begin position="118"/>
        <end position="152"/>
    </location>
</feature>